<dbReference type="RefSeq" id="XP_038070298.1">
    <property type="nucleotide sequence ID" value="XM_038214370.1"/>
</dbReference>
<reference evidence="7" key="1">
    <citation type="submission" date="2022-11" db="UniProtKB">
        <authorList>
            <consortium name="EnsemblMetazoa"/>
        </authorList>
    </citation>
    <scope>IDENTIFICATION</scope>
</reference>
<dbReference type="EnsemblMetazoa" id="XM_038214369.1">
    <property type="protein sequence ID" value="XP_038070297.1"/>
    <property type="gene ID" value="LOC119739422"/>
</dbReference>
<dbReference type="RefSeq" id="XP_038070297.1">
    <property type="nucleotide sequence ID" value="XM_038214369.1"/>
</dbReference>
<protein>
    <recommendedName>
        <fullName evidence="6">Fatty acid hydroxylase domain-containing protein</fullName>
    </recommendedName>
</protein>
<evidence type="ECO:0000256" key="2">
    <source>
        <dbReference type="ARBA" id="ARBA00022692"/>
    </source>
</evidence>
<dbReference type="EnsemblMetazoa" id="XM_038214370.1">
    <property type="protein sequence ID" value="XP_038070298.1"/>
    <property type="gene ID" value="LOC119739422"/>
</dbReference>
<sequence length="282" mass="33330">MDIVLNVADDYFFDKFHVYPQSWSNDLWIRQVCSLYVLTCLSGVGLYLASASFNYFLLFDRRLEKHPLFLKNQIRREIETSVKILPVIAVMTVGMFFVEVRGYSKLFDGIPSGELGWLLITRDILGFIFFTDCAIYWIHRWMHNRLVYKHVHKMHHIWKVPTPFASHAFHPIDGFLQSLPYHLYPFLFPLNKYAYLVLFVLVNVWTISIHDGDYRVPAFLRPFINGSAHHTDHHLYYNYNYGQYFTLWDRIGGSFKTPSAFEGKTLVEEIMDKERNGKNHVD</sequence>
<feature type="transmembrane region" description="Helical" evidence="5">
    <location>
        <begin position="35"/>
        <end position="59"/>
    </location>
</feature>
<dbReference type="GO" id="GO:0008610">
    <property type="term" value="P:lipid biosynthetic process"/>
    <property type="evidence" value="ECO:0007669"/>
    <property type="project" value="InterPro"/>
</dbReference>
<dbReference type="GeneID" id="119739422"/>
<keyword evidence="2 5" id="KW-0812">Transmembrane</keyword>
<feature type="domain" description="Fatty acid hydroxylase" evidence="6">
    <location>
        <begin position="125"/>
        <end position="253"/>
    </location>
</feature>
<keyword evidence="8" id="KW-1185">Reference proteome</keyword>
<dbReference type="OMA" id="FVFICPM"/>
<dbReference type="OrthoDB" id="408954at2759"/>
<dbReference type="EnsemblMetazoa" id="XM_038214371.1">
    <property type="protein sequence ID" value="XP_038070299.1"/>
    <property type="gene ID" value="LOC119739422"/>
</dbReference>
<proteinExistence type="predicted"/>
<dbReference type="Pfam" id="PF04116">
    <property type="entry name" value="FA_hydroxylase"/>
    <property type="match status" value="1"/>
</dbReference>
<feature type="transmembrane region" description="Helical" evidence="5">
    <location>
        <begin position="80"/>
        <end position="98"/>
    </location>
</feature>
<dbReference type="PANTHER" id="PTHR11863">
    <property type="entry name" value="STEROL DESATURASE"/>
    <property type="match status" value="1"/>
</dbReference>
<evidence type="ECO:0000313" key="7">
    <source>
        <dbReference type="EnsemblMetazoa" id="XP_038070298.1"/>
    </source>
</evidence>
<accession>A0A914B310</accession>
<dbReference type="RefSeq" id="XP_038070299.1">
    <property type="nucleotide sequence ID" value="XM_038214371.1"/>
</dbReference>
<evidence type="ECO:0000256" key="4">
    <source>
        <dbReference type="ARBA" id="ARBA00023136"/>
    </source>
</evidence>
<dbReference type="InterPro" id="IPR050307">
    <property type="entry name" value="Sterol_Desaturase_Related"/>
</dbReference>
<feature type="transmembrane region" description="Helical" evidence="5">
    <location>
        <begin position="193"/>
        <end position="210"/>
    </location>
</feature>
<dbReference type="GO" id="GO:0005506">
    <property type="term" value="F:iron ion binding"/>
    <property type="evidence" value="ECO:0007669"/>
    <property type="project" value="InterPro"/>
</dbReference>
<feature type="transmembrane region" description="Helical" evidence="5">
    <location>
        <begin position="118"/>
        <end position="138"/>
    </location>
</feature>
<dbReference type="AlphaFoldDB" id="A0A914B310"/>
<keyword evidence="3 5" id="KW-1133">Transmembrane helix</keyword>
<dbReference type="Proteomes" id="UP000887568">
    <property type="component" value="Unplaced"/>
</dbReference>
<dbReference type="InterPro" id="IPR006694">
    <property type="entry name" value="Fatty_acid_hydroxylase"/>
</dbReference>
<evidence type="ECO:0000313" key="8">
    <source>
        <dbReference type="Proteomes" id="UP000887568"/>
    </source>
</evidence>
<evidence type="ECO:0000256" key="3">
    <source>
        <dbReference type="ARBA" id="ARBA00022989"/>
    </source>
</evidence>
<name>A0A914B310_PATMI</name>
<evidence type="ECO:0000256" key="5">
    <source>
        <dbReference type="SAM" id="Phobius"/>
    </source>
</evidence>
<organism evidence="7 8">
    <name type="scientific">Patiria miniata</name>
    <name type="common">Bat star</name>
    <name type="synonym">Asterina miniata</name>
    <dbReference type="NCBI Taxonomy" id="46514"/>
    <lineage>
        <taxon>Eukaryota</taxon>
        <taxon>Metazoa</taxon>
        <taxon>Echinodermata</taxon>
        <taxon>Eleutherozoa</taxon>
        <taxon>Asterozoa</taxon>
        <taxon>Asteroidea</taxon>
        <taxon>Valvatacea</taxon>
        <taxon>Valvatida</taxon>
        <taxon>Asterinidae</taxon>
        <taxon>Patiria</taxon>
    </lineage>
</organism>
<dbReference type="GO" id="GO:0016020">
    <property type="term" value="C:membrane"/>
    <property type="evidence" value="ECO:0007669"/>
    <property type="project" value="UniProtKB-SubCell"/>
</dbReference>
<comment type="subcellular location">
    <subcellularLocation>
        <location evidence="1">Membrane</location>
    </subcellularLocation>
</comment>
<dbReference type="GO" id="GO:0016491">
    <property type="term" value="F:oxidoreductase activity"/>
    <property type="evidence" value="ECO:0007669"/>
    <property type="project" value="InterPro"/>
</dbReference>
<evidence type="ECO:0000259" key="6">
    <source>
        <dbReference type="Pfam" id="PF04116"/>
    </source>
</evidence>
<dbReference type="CTD" id="6309"/>
<evidence type="ECO:0000256" key="1">
    <source>
        <dbReference type="ARBA" id="ARBA00004370"/>
    </source>
</evidence>
<keyword evidence="4 5" id="KW-0472">Membrane</keyword>